<keyword evidence="17" id="KW-1185">Reference proteome</keyword>
<keyword evidence="5" id="KW-0677">Repeat</keyword>
<evidence type="ECO:0000256" key="1">
    <source>
        <dbReference type="ARBA" id="ARBA00012513"/>
    </source>
</evidence>
<dbReference type="PROSITE" id="PS50011">
    <property type="entry name" value="PROTEIN_KINASE_DOM"/>
    <property type="match status" value="1"/>
</dbReference>
<comment type="catalytic activity">
    <reaction evidence="10">
        <text>L-threonyl-[protein] + ATP = O-phospho-L-threonyl-[protein] + ADP + H(+)</text>
        <dbReference type="Rhea" id="RHEA:46608"/>
        <dbReference type="Rhea" id="RHEA-COMP:11060"/>
        <dbReference type="Rhea" id="RHEA-COMP:11605"/>
        <dbReference type="ChEBI" id="CHEBI:15378"/>
        <dbReference type="ChEBI" id="CHEBI:30013"/>
        <dbReference type="ChEBI" id="CHEBI:30616"/>
        <dbReference type="ChEBI" id="CHEBI:61977"/>
        <dbReference type="ChEBI" id="CHEBI:456216"/>
        <dbReference type="EC" id="2.7.11.1"/>
    </reaction>
</comment>
<dbReference type="PROSITE" id="PS51473">
    <property type="entry name" value="GNK2"/>
    <property type="match status" value="2"/>
</dbReference>
<feature type="domain" description="Protein kinase" evidence="14">
    <location>
        <begin position="178"/>
        <end position="381"/>
    </location>
</feature>
<evidence type="ECO:0000256" key="8">
    <source>
        <dbReference type="ARBA" id="ARBA00022840"/>
    </source>
</evidence>
<keyword evidence="4 13" id="KW-0732">Signal</keyword>
<dbReference type="Gene3D" id="1.10.510.10">
    <property type="entry name" value="Transferase(Phosphotransferase) domain 1"/>
    <property type="match status" value="1"/>
</dbReference>
<dbReference type="EC" id="2.7.11.1" evidence="1"/>
<accession>A0AA88RW29</accession>
<dbReference type="InterPro" id="IPR011009">
    <property type="entry name" value="Kinase-like_dom_sf"/>
</dbReference>
<evidence type="ECO:0000256" key="10">
    <source>
        <dbReference type="ARBA" id="ARBA00047899"/>
    </source>
</evidence>
<dbReference type="GO" id="GO:0005524">
    <property type="term" value="F:ATP binding"/>
    <property type="evidence" value="ECO:0007669"/>
    <property type="project" value="UniProtKB-KW"/>
</dbReference>
<evidence type="ECO:0000256" key="3">
    <source>
        <dbReference type="ARBA" id="ARBA00022679"/>
    </source>
</evidence>
<keyword evidence="12" id="KW-0472">Membrane</keyword>
<evidence type="ECO:0000256" key="4">
    <source>
        <dbReference type="ARBA" id="ARBA00022729"/>
    </source>
</evidence>
<dbReference type="InterPro" id="IPR008271">
    <property type="entry name" value="Ser/Thr_kinase_AS"/>
</dbReference>
<keyword evidence="2" id="KW-0723">Serine/threonine-protein kinase</keyword>
<feature type="signal peptide" evidence="13">
    <location>
        <begin position="1"/>
        <end position="24"/>
    </location>
</feature>
<keyword evidence="8" id="KW-0067">ATP-binding</keyword>
<evidence type="ECO:0000256" key="11">
    <source>
        <dbReference type="ARBA" id="ARBA00048679"/>
    </source>
</evidence>
<evidence type="ECO:0000256" key="6">
    <source>
        <dbReference type="ARBA" id="ARBA00022741"/>
    </source>
</evidence>
<dbReference type="PROSITE" id="PS00108">
    <property type="entry name" value="PROTEIN_KINASE_ST"/>
    <property type="match status" value="1"/>
</dbReference>
<evidence type="ECO:0000259" key="15">
    <source>
        <dbReference type="PROSITE" id="PS51473"/>
    </source>
</evidence>
<dbReference type="Gene3D" id="3.30.430.20">
    <property type="entry name" value="Gnk2 domain, C-X8-C-X2-C motif"/>
    <property type="match status" value="2"/>
</dbReference>
<dbReference type="Pfam" id="PF01657">
    <property type="entry name" value="Stress-antifung"/>
    <property type="match status" value="2"/>
</dbReference>
<keyword evidence="12" id="KW-0812">Transmembrane</keyword>
<evidence type="ECO:0000313" key="17">
    <source>
        <dbReference type="Proteomes" id="UP001187471"/>
    </source>
</evidence>
<dbReference type="Pfam" id="PF00069">
    <property type="entry name" value="Pkinase"/>
    <property type="match status" value="1"/>
</dbReference>
<dbReference type="EMBL" id="JAVXUO010000456">
    <property type="protein sequence ID" value="KAK2991883.1"/>
    <property type="molecule type" value="Genomic_DNA"/>
</dbReference>
<dbReference type="InterPro" id="IPR038408">
    <property type="entry name" value="GNK2_sf"/>
</dbReference>
<evidence type="ECO:0000256" key="12">
    <source>
        <dbReference type="SAM" id="Phobius"/>
    </source>
</evidence>
<comment type="catalytic activity">
    <reaction evidence="11">
        <text>L-seryl-[protein] + ATP = O-phospho-L-seryl-[protein] + ADP + H(+)</text>
        <dbReference type="Rhea" id="RHEA:17989"/>
        <dbReference type="Rhea" id="RHEA-COMP:9863"/>
        <dbReference type="Rhea" id="RHEA-COMP:11604"/>
        <dbReference type="ChEBI" id="CHEBI:15378"/>
        <dbReference type="ChEBI" id="CHEBI:29999"/>
        <dbReference type="ChEBI" id="CHEBI:30616"/>
        <dbReference type="ChEBI" id="CHEBI:83421"/>
        <dbReference type="ChEBI" id="CHEBI:456216"/>
        <dbReference type="EC" id="2.7.11.1"/>
    </reaction>
</comment>
<feature type="transmembrane region" description="Helical" evidence="12">
    <location>
        <begin position="268"/>
        <end position="289"/>
    </location>
</feature>
<proteinExistence type="predicted"/>
<evidence type="ECO:0000313" key="16">
    <source>
        <dbReference type="EMBL" id="KAK2991883.1"/>
    </source>
</evidence>
<comment type="caution">
    <text evidence="16">The sequence shown here is derived from an EMBL/GenBank/DDBJ whole genome shotgun (WGS) entry which is preliminary data.</text>
</comment>
<dbReference type="GO" id="GO:0004674">
    <property type="term" value="F:protein serine/threonine kinase activity"/>
    <property type="evidence" value="ECO:0007669"/>
    <property type="project" value="UniProtKB-KW"/>
</dbReference>
<dbReference type="PANTHER" id="PTHR32099:SF51">
    <property type="entry name" value="CYSTEINE-RICH RECEPTOR-LIKE PROTEIN KINASE 25 ISOFORM X1"/>
    <property type="match status" value="1"/>
</dbReference>
<gene>
    <name evidence="16" type="ORF">RJ640_026753</name>
</gene>
<dbReference type="SUPFAM" id="SSF56112">
    <property type="entry name" value="Protein kinase-like (PK-like)"/>
    <property type="match status" value="1"/>
</dbReference>
<evidence type="ECO:0000256" key="2">
    <source>
        <dbReference type="ARBA" id="ARBA00022527"/>
    </source>
</evidence>
<evidence type="ECO:0000256" key="7">
    <source>
        <dbReference type="ARBA" id="ARBA00022777"/>
    </source>
</evidence>
<keyword evidence="3" id="KW-0808">Transferase</keyword>
<sequence length="381" mass="42959">MASGRQLFSSLCIILLHFVCLTNSQPYSFSWNLCIDDTGNFTTNSTYKTNLETLLSSLSSNRTTFPYGFYNSSVGQTPDAVNAIAYCRGDVEEDDCRRCVIDSSHNLTQSCPNKKEAIQWSDSCMLRYSSRSILRRVETGPPIVYCNANNYTDIDRFNDLLGNLLEKARGEAAADGPFRKFGTVNATAPGFTRMYVLVQCTPDLTEAQCNVCLDTAATYIQKFCDARRGSVIFTPSCNLRHELYPFYKEEASVDVQPTGKDDNTTRTVIIIVIPTVIFLIIVCLSIFFMRKRKKGKPEEKREDSVKRANLDWERRQKIITGVARGLLYLHEDSRLRIIHRDLKASNVLLDKDMNPKISDFGLAKLFALDETQGSTSRIVGT</sequence>
<protein>
    <recommendedName>
        <fullName evidence="1">non-specific serine/threonine protein kinase</fullName>
        <ecNumber evidence="1">2.7.11.1</ecNumber>
    </recommendedName>
</protein>
<dbReference type="FunFam" id="1.10.510.10:FF:001023">
    <property type="entry name" value="Os07g0541700 protein"/>
    <property type="match status" value="1"/>
</dbReference>
<feature type="chain" id="PRO_5041661790" description="non-specific serine/threonine protein kinase" evidence="13">
    <location>
        <begin position="25"/>
        <end position="381"/>
    </location>
</feature>
<feature type="domain" description="Gnk2-homologous" evidence="15">
    <location>
        <begin position="139"/>
        <end position="246"/>
    </location>
</feature>
<feature type="domain" description="Gnk2-homologous" evidence="15">
    <location>
        <begin position="29"/>
        <end position="133"/>
    </location>
</feature>
<evidence type="ECO:0000256" key="5">
    <source>
        <dbReference type="ARBA" id="ARBA00022737"/>
    </source>
</evidence>
<dbReference type="CDD" id="cd23509">
    <property type="entry name" value="Gnk2-like"/>
    <property type="match status" value="2"/>
</dbReference>
<dbReference type="FunFam" id="3.30.430.20:FF:000002">
    <property type="entry name" value="Cysteine-rich receptor-like protein kinase 10"/>
    <property type="match status" value="1"/>
</dbReference>
<dbReference type="PANTHER" id="PTHR32099">
    <property type="entry name" value="CYSTEINE-RICH REPEAT SECRETORY PROTEIN"/>
    <property type="match status" value="1"/>
</dbReference>
<dbReference type="InterPro" id="IPR000719">
    <property type="entry name" value="Prot_kinase_dom"/>
</dbReference>
<evidence type="ECO:0000259" key="14">
    <source>
        <dbReference type="PROSITE" id="PS50011"/>
    </source>
</evidence>
<organism evidence="16 17">
    <name type="scientific">Escallonia rubra</name>
    <dbReference type="NCBI Taxonomy" id="112253"/>
    <lineage>
        <taxon>Eukaryota</taxon>
        <taxon>Viridiplantae</taxon>
        <taxon>Streptophyta</taxon>
        <taxon>Embryophyta</taxon>
        <taxon>Tracheophyta</taxon>
        <taxon>Spermatophyta</taxon>
        <taxon>Magnoliopsida</taxon>
        <taxon>eudicotyledons</taxon>
        <taxon>Gunneridae</taxon>
        <taxon>Pentapetalae</taxon>
        <taxon>asterids</taxon>
        <taxon>campanulids</taxon>
        <taxon>Escalloniales</taxon>
        <taxon>Escalloniaceae</taxon>
        <taxon>Escallonia</taxon>
    </lineage>
</organism>
<evidence type="ECO:0000256" key="9">
    <source>
        <dbReference type="ARBA" id="ARBA00023180"/>
    </source>
</evidence>
<keyword evidence="6" id="KW-0547">Nucleotide-binding</keyword>
<dbReference type="Proteomes" id="UP001187471">
    <property type="component" value="Unassembled WGS sequence"/>
</dbReference>
<evidence type="ECO:0000256" key="13">
    <source>
        <dbReference type="SAM" id="SignalP"/>
    </source>
</evidence>
<keyword evidence="9" id="KW-0325">Glycoprotein</keyword>
<name>A0AA88RW29_9ASTE</name>
<keyword evidence="7" id="KW-0418">Kinase</keyword>
<dbReference type="FunFam" id="3.30.430.20:FF:000003">
    <property type="entry name" value="Cysteine-rich RLK (RECEPTOR-like protein kinase) 10"/>
    <property type="match status" value="1"/>
</dbReference>
<dbReference type="AlphaFoldDB" id="A0AA88RW29"/>
<reference evidence="16" key="1">
    <citation type="submission" date="2022-12" db="EMBL/GenBank/DDBJ databases">
        <title>Draft genome assemblies for two species of Escallonia (Escalloniales).</title>
        <authorList>
            <person name="Chanderbali A."/>
            <person name="Dervinis C."/>
            <person name="Anghel I."/>
            <person name="Soltis D."/>
            <person name="Soltis P."/>
            <person name="Zapata F."/>
        </authorList>
    </citation>
    <scope>NUCLEOTIDE SEQUENCE</scope>
    <source>
        <strain evidence="16">UCBG92.1500</strain>
        <tissue evidence="16">Leaf</tissue>
    </source>
</reference>
<dbReference type="InterPro" id="IPR002902">
    <property type="entry name" value="GNK2"/>
</dbReference>
<keyword evidence="12" id="KW-1133">Transmembrane helix</keyword>